<keyword evidence="2" id="KW-1185">Reference proteome</keyword>
<name>A0AAP0KY05_9MAGN</name>
<proteinExistence type="predicted"/>
<accession>A0AAP0KY05</accession>
<evidence type="ECO:0000313" key="1">
    <source>
        <dbReference type="EMBL" id="KAK9159964.1"/>
    </source>
</evidence>
<dbReference type="EMBL" id="JBBNAF010000003">
    <property type="protein sequence ID" value="KAK9159964.1"/>
    <property type="molecule type" value="Genomic_DNA"/>
</dbReference>
<organism evidence="1 2">
    <name type="scientific">Stephania yunnanensis</name>
    <dbReference type="NCBI Taxonomy" id="152371"/>
    <lineage>
        <taxon>Eukaryota</taxon>
        <taxon>Viridiplantae</taxon>
        <taxon>Streptophyta</taxon>
        <taxon>Embryophyta</taxon>
        <taxon>Tracheophyta</taxon>
        <taxon>Spermatophyta</taxon>
        <taxon>Magnoliopsida</taxon>
        <taxon>Ranunculales</taxon>
        <taxon>Menispermaceae</taxon>
        <taxon>Menispermoideae</taxon>
        <taxon>Cissampelideae</taxon>
        <taxon>Stephania</taxon>
    </lineage>
</organism>
<dbReference type="AlphaFoldDB" id="A0AAP0KY05"/>
<dbReference type="Proteomes" id="UP001420932">
    <property type="component" value="Unassembled WGS sequence"/>
</dbReference>
<evidence type="ECO:0000313" key="2">
    <source>
        <dbReference type="Proteomes" id="UP001420932"/>
    </source>
</evidence>
<sequence length="56" mass="6437">MLLACKCDYCTKKNHTTSSIYKRPCLSKRTIDTKQFKMPPPISIQIGHVHEIVTCK</sequence>
<gene>
    <name evidence="1" type="ORF">Syun_006305</name>
</gene>
<comment type="caution">
    <text evidence="1">The sequence shown here is derived from an EMBL/GenBank/DDBJ whole genome shotgun (WGS) entry which is preliminary data.</text>
</comment>
<protein>
    <submittedName>
        <fullName evidence="1">Uncharacterized protein</fullName>
    </submittedName>
</protein>
<reference evidence="1 2" key="1">
    <citation type="submission" date="2024-01" db="EMBL/GenBank/DDBJ databases">
        <title>Genome assemblies of Stephania.</title>
        <authorList>
            <person name="Yang L."/>
        </authorList>
    </citation>
    <scope>NUCLEOTIDE SEQUENCE [LARGE SCALE GENOMIC DNA]</scope>
    <source>
        <strain evidence="1">YNDBR</strain>
        <tissue evidence="1">Leaf</tissue>
    </source>
</reference>